<feature type="domain" description="DUF2229" evidence="7">
    <location>
        <begin position="673"/>
        <end position="891"/>
    </location>
</feature>
<dbReference type="CDD" id="cd24035">
    <property type="entry name" value="ASKHA_NBD_O66634-like_rpt2"/>
    <property type="match status" value="1"/>
</dbReference>
<evidence type="ECO:0000313" key="8">
    <source>
        <dbReference type="EMBL" id="SKA87946.1"/>
    </source>
</evidence>
<evidence type="ECO:0000256" key="5">
    <source>
        <dbReference type="SAM" id="Coils"/>
    </source>
</evidence>
<evidence type="ECO:0000259" key="6">
    <source>
        <dbReference type="Pfam" id="PF01869"/>
    </source>
</evidence>
<evidence type="ECO:0000256" key="1">
    <source>
        <dbReference type="ARBA" id="ARBA00001966"/>
    </source>
</evidence>
<feature type="domain" description="ATPase BadF/BadG/BcrA/BcrD type" evidence="6">
    <location>
        <begin position="322"/>
        <end position="576"/>
    </location>
</feature>
<dbReference type="EMBL" id="FUYH01000008">
    <property type="protein sequence ID" value="SKA87946.1"/>
    <property type="molecule type" value="Genomic_DNA"/>
</dbReference>
<reference evidence="9" key="1">
    <citation type="submission" date="2017-02" db="EMBL/GenBank/DDBJ databases">
        <authorList>
            <person name="Varghese N."/>
            <person name="Submissions S."/>
        </authorList>
    </citation>
    <scope>NUCLEOTIDE SEQUENCE [LARGE SCALE GENOMIC DNA]</scope>
    <source>
        <strain evidence="9">USBA 833</strain>
    </source>
</reference>
<dbReference type="Pfam" id="PF01869">
    <property type="entry name" value="BcrAD_BadFG"/>
    <property type="match status" value="2"/>
</dbReference>
<dbReference type="GO" id="GO:0046872">
    <property type="term" value="F:metal ion binding"/>
    <property type="evidence" value="ECO:0007669"/>
    <property type="project" value="UniProtKB-KW"/>
</dbReference>
<dbReference type="PANTHER" id="PTHR32329">
    <property type="entry name" value="BIFUNCTIONAL PROTEIN [INCLUDES 2-HYDROXYACYL-COA DEHYDRATASE (N-TER) AND ITS ACTIVATOR DOMAIN (C_TERM)-RELATED"/>
    <property type="match status" value="1"/>
</dbReference>
<dbReference type="InterPro" id="IPR018709">
    <property type="entry name" value="CoA_activase_DUF2229"/>
</dbReference>
<dbReference type="CDD" id="cd24034">
    <property type="entry name" value="ASKHA_NBD_O66634-like_rpt1"/>
    <property type="match status" value="1"/>
</dbReference>
<comment type="cofactor">
    <cofactor evidence="1">
        <name>[4Fe-4S] cluster</name>
        <dbReference type="ChEBI" id="CHEBI:49883"/>
    </cofactor>
</comment>
<keyword evidence="9" id="KW-1185">Reference proteome</keyword>
<dbReference type="InterPro" id="IPR002731">
    <property type="entry name" value="ATPase_BadF"/>
</dbReference>
<dbReference type="PANTHER" id="PTHR32329:SF4">
    <property type="entry name" value="ACTIVATOR OF 2-HYDROXYACYL-COA DEHYDRATASE"/>
    <property type="match status" value="1"/>
</dbReference>
<evidence type="ECO:0000259" key="7">
    <source>
        <dbReference type="Pfam" id="PF09989"/>
    </source>
</evidence>
<evidence type="ECO:0000313" key="9">
    <source>
        <dbReference type="Proteomes" id="UP000190105"/>
    </source>
</evidence>
<feature type="domain" description="ATPase BadF/BadG/BcrA/BcrD type" evidence="6">
    <location>
        <begin position="7"/>
        <end position="255"/>
    </location>
</feature>
<sequence>MGNVIHLGLDVGSTTVKLVILDDGGNILYSKYQRHFSDIKNIISGLINEAYKSFKGYNITVNVTGSAGLSVSKWLSIPFVQEVIAGTKSVERYIPKTDVAIELGGEDAKITYFGGNIEQRMNGTCAGGTGAFIDQMAALLQTDASGLNELAKGYKVIYPIAARCGVFAKTDIQPLLNEGAAKEDIAASIFQSVVNQTISGLACGRPIRGNVAFLGGPLHFLSELRKRFIETLNLKENEVIFVENSQLFVAIGAALSSFDSSAISFRELKDRLHVLQTVSENEVQRLRPLFKDEAELEEFRNRHEKNKANRADLKSAKGNCYLGIDAGSTTTKAVLINDKGELLYSHYGSNEGNPLGSTVKILKELYTIIPREVKIANSAVTGYGEGLIKAALSVDIGEIETVAHYKAAQFFLPGVDFILDIGGQDMKCLKVKNGVIDSIMLNEACSSGCGSFIETFAHSLNMTAKEFSSAALSAENPVDLGSRCTVFMNSRVKQAQKEGATVGDISAGLSYSVIKNALLKVIKIRDPKMMGNKIIVQGGTFYNDAVLRAFELISERQAIRPDIAGLMGAFGAALIARERFEEGYNSTLISKEDLDNFKSEITMRRCGLCTNNCLLTINKFSDGREFVSGNRCERGEKGETVKSSPLPNLFRYKYYRTFKYKPLSESEAKRGVIGIPRVLNIYENYPFWFTFLTKLGFRVELSPASTRKIYELGIETIPSESTCYPAKISHGHIMSLINKGIKNIFYPCIPYENKEIHIADNHYNCPIVSTYPEVIRNNMDVLREKGINFISPFVSLDDYDKLKLRLFEELKDFKVSKDDINIAVDEALKEMECVKEDVRKKGEEALKYIRENNIKGIVLAGRPYHIDPEINHGIHDMINSLGMAVLSEDSISHLGEVERPLRVVDQWMYHSRLYAAASFVANQDNLELVQLNSFGCGLDAITTDQVQEILEGHNKIYTLLKIDEVNNLAAARIRMRSLKAAMEERDRQNIKPERIGEPFKRVIFTKEMKKNHTIIAPQMSPIHFDFLVHAFRASGYNLEILPSVDKSAVEEGLKYVNNDACYPSIIVVGQIIEALKSGKYDLNNTSVMISQTGGGCRATNYIGFLRKALKDAGFSHIPVVSLNPGGLETNPGFKITPSLINKSMIALVYGDLFLNVLLRVRPYEKIKGSANLLFEKWSQRCIENVISGNHITFAKNVKSIVKDFDNLEIEDIKKPRVGIVGEILVKYHPTANNEVVKIVENEGAEAVVPGLIDFLLYSAYDFNFKYKYLSGSRKEMILFNALISGAEYYRKVMKEALKNSKRFEPPRKIKELADKASQILSIGNMCGEGWLLTAEMIELIESGAPNIICMQPFACLPNHVTGKGMIKEMRRRYPMANIVAVDYDPGASEVNQLNRIKLMLSVAFKNLNKSEDKNVKISSAESYEGFKNMPLEGHNDRKIIM</sequence>
<dbReference type="InterPro" id="IPR008275">
    <property type="entry name" value="CoA_E_activase_dom"/>
</dbReference>
<keyword evidence="3" id="KW-0408">Iron</keyword>
<feature type="coiled-coil region" evidence="5">
    <location>
        <begin position="817"/>
        <end position="844"/>
    </location>
</feature>
<keyword evidence="4" id="KW-0411">Iron-sulfur</keyword>
<dbReference type="InterPro" id="IPR043129">
    <property type="entry name" value="ATPase_NBD"/>
</dbReference>
<dbReference type="Proteomes" id="UP000190105">
    <property type="component" value="Unassembled WGS sequence"/>
</dbReference>
<dbReference type="Pfam" id="PF09989">
    <property type="entry name" value="DUF2229"/>
    <property type="match status" value="1"/>
</dbReference>
<keyword evidence="5" id="KW-0175">Coiled coil</keyword>
<protein>
    <submittedName>
        <fullName evidence="8">CoA-substrate-specific enzyme activase, putative</fullName>
    </submittedName>
</protein>
<organism evidence="8 9">
    <name type="scientific">Caloramator quimbayensis</name>
    <dbReference type="NCBI Taxonomy" id="1147123"/>
    <lineage>
        <taxon>Bacteria</taxon>
        <taxon>Bacillati</taxon>
        <taxon>Bacillota</taxon>
        <taxon>Clostridia</taxon>
        <taxon>Eubacteriales</taxon>
        <taxon>Clostridiaceae</taxon>
        <taxon>Caloramator</taxon>
    </lineage>
</organism>
<evidence type="ECO:0000256" key="2">
    <source>
        <dbReference type="ARBA" id="ARBA00022723"/>
    </source>
</evidence>
<accession>A0A1T4XEG1</accession>
<keyword evidence="2" id="KW-0479">Metal-binding</keyword>
<dbReference type="NCBIfam" id="TIGR00241">
    <property type="entry name" value="CoA_E_activ"/>
    <property type="match status" value="1"/>
</dbReference>
<dbReference type="RefSeq" id="WP_078696391.1">
    <property type="nucleotide sequence ID" value="NZ_FUYH01000008.1"/>
</dbReference>
<dbReference type="InterPro" id="IPR051805">
    <property type="entry name" value="Dehydratase_Activator_Redct"/>
</dbReference>
<dbReference type="OrthoDB" id="9802715at2"/>
<dbReference type="SUPFAM" id="SSF53067">
    <property type="entry name" value="Actin-like ATPase domain"/>
    <property type="match status" value="2"/>
</dbReference>
<gene>
    <name evidence="8" type="ORF">SAMN05443428_10884</name>
</gene>
<evidence type="ECO:0000256" key="4">
    <source>
        <dbReference type="ARBA" id="ARBA00023014"/>
    </source>
</evidence>
<dbReference type="STRING" id="1147123.SAMN05443428_10884"/>
<proteinExistence type="predicted"/>
<dbReference type="Gene3D" id="3.30.420.40">
    <property type="match status" value="4"/>
</dbReference>
<dbReference type="GO" id="GO:0051536">
    <property type="term" value="F:iron-sulfur cluster binding"/>
    <property type="evidence" value="ECO:0007669"/>
    <property type="project" value="UniProtKB-KW"/>
</dbReference>
<name>A0A1T4XEG1_9CLOT</name>
<evidence type="ECO:0000256" key="3">
    <source>
        <dbReference type="ARBA" id="ARBA00023004"/>
    </source>
</evidence>